<sequence>MKKISLLIVLGCLFVSAGVKAQTSVSWKQLGKLTWNNYYDEALGFDVSQPVFSDDLKKFEGKEVKLSGYIIPVDVDGEYMVLSAFPFSNCFFCGNAGPETVMEVDIKPDRDLLNKKVEIKGLLELNDDNFYQLIFRLNKAQVLSVD</sequence>
<dbReference type="Gene3D" id="2.40.50.870">
    <property type="entry name" value="Protein of unknown function (DUF3299)"/>
    <property type="match status" value="1"/>
</dbReference>
<dbReference type="EMBL" id="JBDKWZ010000022">
    <property type="protein sequence ID" value="MEN7551398.1"/>
    <property type="molecule type" value="Genomic_DNA"/>
</dbReference>
<evidence type="ECO:0000256" key="1">
    <source>
        <dbReference type="SAM" id="SignalP"/>
    </source>
</evidence>
<evidence type="ECO:0000313" key="2">
    <source>
        <dbReference type="EMBL" id="MEN7551398.1"/>
    </source>
</evidence>
<gene>
    <name evidence="2" type="ORF">AAG747_26010</name>
</gene>
<feature type="chain" id="PRO_5043600568" description="DUF3299 domain-containing protein" evidence="1">
    <location>
        <begin position="22"/>
        <end position="146"/>
    </location>
</feature>
<keyword evidence="1" id="KW-0732">Signal</keyword>
<protein>
    <recommendedName>
        <fullName evidence="4">DUF3299 domain-containing protein</fullName>
    </recommendedName>
</protein>
<comment type="caution">
    <text evidence="2">The sequence shown here is derived from an EMBL/GenBank/DDBJ whole genome shotgun (WGS) entry which is preliminary data.</text>
</comment>
<proteinExistence type="predicted"/>
<feature type="signal peptide" evidence="1">
    <location>
        <begin position="1"/>
        <end position="21"/>
    </location>
</feature>
<organism evidence="2 3">
    <name type="scientific">Rapidithrix thailandica</name>
    <dbReference type="NCBI Taxonomy" id="413964"/>
    <lineage>
        <taxon>Bacteria</taxon>
        <taxon>Pseudomonadati</taxon>
        <taxon>Bacteroidota</taxon>
        <taxon>Cytophagia</taxon>
        <taxon>Cytophagales</taxon>
        <taxon>Flammeovirgaceae</taxon>
        <taxon>Rapidithrix</taxon>
    </lineage>
</organism>
<dbReference type="AlphaFoldDB" id="A0AAW9SFX8"/>
<keyword evidence="3" id="KW-1185">Reference proteome</keyword>
<evidence type="ECO:0000313" key="3">
    <source>
        <dbReference type="Proteomes" id="UP001403385"/>
    </source>
</evidence>
<accession>A0AAW9SFX8</accession>
<evidence type="ECO:0008006" key="4">
    <source>
        <dbReference type="Google" id="ProtNLM"/>
    </source>
</evidence>
<name>A0AAW9SFX8_9BACT</name>
<dbReference type="Proteomes" id="UP001403385">
    <property type="component" value="Unassembled WGS sequence"/>
</dbReference>
<reference evidence="2 3" key="1">
    <citation type="submission" date="2024-04" db="EMBL/GenBank/DDBJ databases">
        <title>Novel genus in family Flammeovirgaceae.</title>
        <authorList>
            <person name="Nguyen T.H."/>
            <person name="Vuong T.Q."/>
            <person name="Le H."/>
            <person name="Kim S.-G."/>
        </authorList>
    </citation>
    <scope>NUCLEOTIDE SEQUENCE [LARGE SCALE GENOMIC DNA]</scope>
    <source>
        <strain evidence="2 3">JCM 23209</strain>
    </source>
</reference>
<dbReference type="RefSeq" id="WP_346824179.1">
    <property type="nucleotide sequence ID" value="NZ_JBDKWZ010000022.1"/>
</dbReference>